<evidence type="ECO:0000313" key="1">
    <source>
        <dbReference type="EMBL" id="TGY98096.1"/>
    </source>
</evidence>
<sequence>MRKILLYALAAAGAGYAAIIYNSKGFLMLFGAAVLLLPFLLCMLWYSRKHMDCELLFSSYPEEDGRYRVRLFVNNNSPFYLAEVRAKVVLKRLENKEKYTVKIAGRVGAGKKVKLEGNAGSLEFGAWQAECRYLACYDCLGLFAWKKKVKQKKQVMIFPACYETNVKAGIRTRLFLADGEVYHPQSKGDDPAEVLKLRGYQKGDRLNRVHWKLSARNEELIVAEMSMPIGCNVALFLDACTNTINREMRRAYWEVLNTVSQELLIQECFHYLVWYNEGEQRLQRKAVREFQDLTDFWSGILRYRMGRCAFQKEYGQEFRGESYVTGILWNQELELYCNGEFLVKAEPGRVKEQLLELELTV</sequence>
<evidence type="ECO:0000313" key="2">
    <source>
        <dbReference type="Proteomes" id="UP000304953"/>
    </source>
</evidence>
<proteinExistence type="predicted"/>
<gene>
    <name evidence="1" type="ORF">E5329_01430</name>
</gene>
<dbReference type="EMBL" id="SRYA01000002">
    <property type="protein sequence ID" value="TGY98096.1"/>
    <property type="molecule type" value="Genomic_DNA"/>
</dbReference>
<keyword evidence="2" id="KW-1185">Reference proteome</keyword>
<accession>A0AC61S153</accession>
<protein>
    <submittedName>
        <fullName evidence="1">DUF58 domain-containing protein</fullName>
    </submittedName>
</protein>
<organism evidence="1 2">
    <name type="scientific">Petralouisia muris</name>
    <dbReference type="NCBI Taxonomy" id="3032872"/>
    <lineage>
        <taxon>Bacteria</taxon>
        <taxon>Bacillati</taxon>
        <taxon>Bacillota</taxon>
        <taxon>Clostridia</taxon>
        <taxon>Lachnospirales</taxon>
        <taxon>Lachnospiraceae</taxon>
        <taxon>Petralouisia</taxon>
    </lineage>
</organism>
<dbReference type="Proteomes" id="UP000304953">
    <property type="component" value="Unassembled WGS sequence"/>
</dbReference>
<reference evidence="1" key="1">
    <citation type="submission" date="2019-04" db="EMBL/GenBank/DDBJ databases">
        <title>Microbes associate with the intestines of laboratory mice.</title>
        <authorList>
            <person name="Navarre W."/>
            <person name="Wong E."/>
            <person name="Huang K."/>
            <person name="Tropini C."/>
            <person name="Ng K."/>
            <person name="Yu B."/>
        </authorList>
    </citation>
    <scope>NUCLEOTIDE SEQUENCE</scope>
    <source>
        <strain evidence="1">NM01_1-7b</strain>
    </source>
</reference>
<name>A0AC61S153_9FIRM</name>
<comment type="caution">
    <text evidence="1">The sequence shown here is derived from an EMBL/GenBank/DDBJ whole genome shotgun (WGS) entry which is preliminary data.</text>
</comment>